<dbReference type="EMBL" id="NILF01000040">
    <property type="protein sequence ID" value="TWL38068.1"/>
    <property type="molecule type" value="Genomic_DNA"/>
</dbReference>
<gene>
    <name evidence="1" type="ORF">B4121_1796</name>
    <name evidence="2" type="ORF">CHCC15381_1984</name>
</gene>
<evidence type="ECO:0000313" key="2">
    <source>
        <dbReference type="EMBL" id="TWL38068.1"/>
    </source>
</evidence>
<reference evidence="2 4" key="2">
    <citation type="submission" date="2019-06" db="EMBL/GenBank/DDBJ databases">
        <title>Genome sequence analysis of &gt;100 Bacillus licheniformis strains suggests intrinsic resistance to this species.</title>
        <authorList>
            <person name="Wels M."/>
            <person name="Siezen R.J."/>
            <person name="Johansen E."/>
            <person name="Stuer-Lauridsen B."/>
            <person name="Bjerre K."/>
            <person name="Nielsen B.K.K."/>
        </authorList>
    </citation>
    <scope>NUCLEOTIDE SEQUENCE [LARGE SCALE GENOMIC DNA]</scope>
    <source>
        <strain evidence="2 4">BAC-15381</strain>
    </source>
</reference>
<dbReference type="EMBL" id="LKPO01000009">
    <property type="protein sequence ID" value="OLF94966.1"/>
    <property type="molecule type" value="Genomic_DNA"/>
</dbReference>
<dbReference type="AlphaFoldDB" id="A0A6I7TS52"/>
<accession>A0A6I7TS52</accession>
<evidence type="ECO:0000313" key="1">
    <source>
        <dbReference type="EMBL" id="OLF94966.1"/>
    </source>
</evidence>
<organism evidence="1 3">
    <name type="scientific">Bacillus paralicheniformis</name>
    <dbReference type="NCBI Taxonomy" id="1648923"/>
    <lineage>
        <taxon>Bacteria</taxon>
        <taxon>Bacillati</taxon>
        <taxon>Bacillota</taxon>
        <taxon>Bacilli</taxon>
        <taxon>Bacillales</taxon>
        <taxon>Bacillaceae</taxon>
        <taxon>Bacillus</taxon>
    </lineage>
</organism>
<keyword evidence="4" id="KW-1185">Reference proteome</keyword>
<dbReference type="Proteomes" id="UP000185604">
    <property type="component" value="Unassembled WGS sequence"/>
</dbReference>
<dbReference type="Proteomes" id="UP000429980">
    <property type="component" value="Unassembled WGS sequence"/>
</dbReference>
<comment type="caution">
    <text evidence="1">The sequence shown here is derived from an EMBL/GenBank/DDBJ whole genome shotgun (WGS) entry which is preliminary data.</text>
</comment>
<evidence type="ECO:0000313" key="4">
    <source>
        <dbReference type="Proteomes" id="UP000429980"/>
    </source>
</evidence>
<evidence type="ECO:0000313" key="3">
    <source>
        <dbReference type="Proteomes" id="UP000185604"/>
    </source>
</evidence>
<proteinExistence type="predicted"/>
<sequence>MGQAKEKSRGMKQMMCPVCNGILVQTRHCPKCGGEMADAGRATDFFGPYSPYMEFDSFKQTQTVCVHLYTCQDCTYEETVEIETTEA</sequence>
<reference evidence="1 3" key="1">
    <citation type="journal article" date="2016" name="Front. Microbiol.">
        <title>High-Level Heat Resistance of Spores of Bacillus amyloliquefaciens and Bacillus licheniformis Results from the Presence of a spoVA Operon in a Tn1546 Transposon.</title>
        <authorList>
            <person name="Berendsen E.M."/>
            <person name="Koning R.A."/>
            <person name="Boekhorst J."/>
            <person name="de Jong A."/>
            <person name="Kuipers O.P."/>
            <person name="Wells-Bennik M.H."/>
        </authorList>
    </citation>
    <scope>NUCLEOTIDE SEQUENCE [LARGE SCALE GENOMIC DNA]</scope>
    <source>
        <strain evidence="1 3">B4121</strain>
    </source>
</reference>
<protein>
    <submittedName>
        <fullName evidence="1">Uncharacterized protein</fullName>
    </submittedName>
</protein>
<name>A0A6I7TS52_9BACI</name>